<dbReference type="KEGG" id="bcom:BAUCODRAFT_297459"/>
<dbReference type="EMBL" id="KB445563">
    <property type="protein sequence ID" value="EMC91559.1"/>
    <property type="molecule type" value="Genomic_DNA"/>
</dbReference>
<dbReference type="Proteomes" id="UP000011761">
    <property type="component" value="Unassembled WGS sequence"/>
</dbReference>
<feature type="region of interest" description="Disordered" evidence="1">
    <location>
        <begin position="356"/>
        <end position="424"/>
    </location>
</feature>
<organism evidence="3 4">
    <name type="scientific">Baudoinia panamericana (strain UAMH 10762)</name>
    <name type="common">Angels' share fungus</name>
    <name type="synonym">Baudoinia compniacensis (strain UAMH 10762)</name>
    <dbReference type="NCBI Taxonomy" id="717646"/>
    <lineage>
        <taxon>Eukaryota</taxon>
        <taxon>Fungi</taxon>
        <taxon>Dikarya</taxon>
        <taxon>Ascomycota</taxon>
        <taxon>Pezizomycotina</taxon>
        <taxon>Dothideomycetes</taxon>
        <taxon>Dothideomycetidae</taxon>
        <taxon>Mycosphaerellales</taxon>
        <taxon>Teratosphaeriaceae</taxon>
        <taxon>Baudoinia</taxon>
    </lineage>
</organism>
<accession>M2MY34</accession>
<dbReference type="RefSeq" id="XP_007681100.1">
    <property type="nucleotide sequence ID" value="XM_007682910.1"/>
</dbReference>
<name>M2MY34_BAUPA</name>
<keyword evidence="2" id="KW-0472">Membrane</keyword>
<dbReference type="GeneID" id="19111002"/>
<keyword evidence="2" id="KW-0812">Transmembrane</keyword>
<dbReference type="AlphaFoldDB" id="M2MY34"/>
<gene>
    <name evidence="3" type="ORF">BAUCODRAFT_297459</name>
</gene>
<proteinExistence type="predicted"/>
<evidence type="ECO:0000313" key="3">
    <source>
        <dbReference type="EMBL" id="EMC91559.1"/>
    </source>
</evidence>
<dbReference type="HOGENOM" id="CLU_589230_0_0_1"/>
<protein>
    <submittedName>
        <fullName evidence="3">Uncharacterized protein</fullName>
    </submittedName>
</protein>
<keyword evidence="2" id="KW-1133">Transmembrane helix</keyword>
<keyword evidence="4" id="KW-1185">Reference proteome</keyword>
<reference evidence="3 4" key="1">
    <citation type="journal article" date="2012" name="PLoS Pathog.">
        <title>Diverse lifestyles and strategies of plant pathogenesis encoded in the genomes of eighteen Dothideomycetes fungi.</title>
        <authorList>
            <person name="Ohm R.A."/>
            <person name="Feau N."/>
            <person name="Henrissat B."/>
            <person name="Schoch C.L."/>
            <person name="Horwitz B.A."/>
            <person name="Barry K.W."/>
            <person name="Condon B.J."/>
            <person name="Copeland A.C."/>
            <person name="Dhillon B."/>
            <person name="Glaser F."/>
            <person name="Hesse C.N."/>
            <person name="Kosti I."/>
            <person name="LaButti K."/>
            <person name="Lindquist E.A."/>
            <person name="Lucas S."/>
            <person name="Salamov A.A."/>
            <person name="Bradshaw R.E."/>
            <person name="Ciuffetti L."/>
            <person name="Hamelin R.C."/>
            <person name="Kema G.H.J."/>
            <person name="Lawrence C."/>
            <person name="Scott J.A."/>
            <person name="Spatafora J.W."/>
            <person name="Turgeon B.G."/>
            <person name="de Wit P.J.G.M."/>
            <person name="Zhong S."/>
            <person name="Goodwin S.B."/>
            <person name="Grigoriev I.V."/>
        </authorList>
    </citation>
    <scope>NUCLEOTIDE SEQUENCE [LARGE SCALE GENOMIC DNA]</scope>
    <source>
        <strain evidence="3 4">UAMH 10762</strain>
    </source>
</reference>
<feature type="compositionally biased region" description="Low complexity" evidence="1">
    <location>
        <begin position="365"/>
        <end position="377"/>
    </location>
</feature>
<evidence type="ECO:0000313" key="4">
    <source>
        <dbReference type="Proteomes" id="UP000011761"/>
    </source>
</evidence>
<sequence length="464" mass="50983">MSGDSARRGGRVGVVEALGVNPRNAAAMVYSHYSIACGVNCAASELGASFSFILACLVRSFTFTGSGGVTGSGEPAAAKLSGKTLSCRLSNSTSIIASDMTARRAYFTHLNEHFERYSLNDSAQIINQAGGLMTLASPLHLRRSTDNHSTTSPEGGPTVIDRDDAVTERMHQILASLVEITQDSHPHLSNQYTIDTFMLLLQTYDREPDHPPSYAALFPTRKRKADEHDLNPSTSVKSKRIRHSRSQTAAKRLLVVLRIPPTLEQLHHRWQRTQNRFQTERALLPPSRYEFFATLLHRIHHEIACKLANSGASGYTRQELDVRLKNLDVFLDWAVLHGIELGYDYDWMWTEPRMPAVSPSEEHGLPSSAEEAPLPSSNEHGLPPFAEMELSPTDENDPPSTAEAHLSPSGKADGPSTADADLSDSSWEEMEFELVEISGGIALCVACLFALAYLLASRCTPWAE</sequence>
<feature type="transmembrane region" description="Helical" evidence="2">
    <location>
        <begin position="437"/>
        <end position="456"/>
    </location>
</feature>
<evidence type="ECO:0000256" key="1">
    <source>
        <dbReference type="SAM" id="MobiDB-lite"/>
    </source>
</evidence>
<evidence type="ECO:0000256" key="2">
    <source>
        <dbReference type="SAM" id="Phobius"/>
    </source>
</evidence>